<reference evidence="2 3" key="1">
    <citation type="submission" date="2024-09" db="EMBL/GenBank/DDBJ databases">
        <authorList>
            <person name="Sun Q."/>
            <person name="Mori K."/>
        </authorList>
    </citation>
    <scope>NUCLEOTIDE SEQUENCE [LARGE SCALE GENOMIC DNA]</scope>
    <source>
        <strain evidence="2 3">JCM 12520</strain>
    </source>
</reference>
<sequence length="93" mass="10442">MDPIRRKLWSQAIWVGPSPGQIDPLKKVEASERKIANGFSTHEKETAELTGMDWDSNVDVLEREWEREGKLPTIPNNSAPKGGEQTNANGERN</sequence>
<accession>A0ABV5VV23</accession>
<feature type="region of interest" description="Disordered" evidence="1">
    <location>
        <begin position="66"/>
        <end position="93"/>
    </location>
</feature>
<dbReference type="EMBL" id="JBHMAG010000009">
    <property type="protein sequence ID" value="MFB9752169.1"/>
    <property type="molecule type" value="Genomic_DNA"/>
</dbReference>
<comment type="caution">
    <text evidence="2">The sequence shown here is derived from an EMBL/GenBank/DDBJ whole genome shotgun (WGS) entry which is preliminary data.</text>
</comment>
<evidence type="ECO:0000313" key="3">
    <source>
        <dbReference type="Proteomes" id="UP001589619"/>
    </source>
</evidence>
<evidence type="ECO:0000313" key="2">
    <source>
        <dbReference type="EMBL" id="MFB9752169.1"/>
    </source>
</evidence>
<dbReference type="RefSeq" id="WP_344912959.1">
    <property type="nucleotide sequence ID" value="NZ_BAAAYO010000010.1"/>
</dbReference>
<organism evidence="2 3">
    <name type="scientific">Paenibacillus hodogayensis</name>
    <dbReference type="NCBI Taxonomy" id="279208"/>
    <lineage>
        <taxon>Bacteria</taxon>
        <taxon>Bacillati</taxon>
        <taxon>Bacillota</taxon>
        <taxon>Bacilli</taxon>
        <taxon>Bacillales</taxon>
        <taxon>Paenibacillaceae</taxon>
        <taxon>Paenibacillus</taxon>
    </lineage>
</organism>
<gene>
    <name evidence="2" type="ORF">ACFFNY_11440</name>
</gene>
<protein>
    <recommendedName>
        <fullName evidence="4">Phage portal protein</fullName>
    </recommendedName>
</protein>
<name>A0ABV5VV23_9BACL</name>
<keyword evidence="3" id="KW-1185">Reference proteome</keyword>
<feature type="compositionally biased region" description="Polar residues" evidence="1">
    <location>
        <begin position="74"/>
        <end position="93"/>
    </location>
</feature>
<evidence type="ECO:0008006" key="4">
    <source>
        <dbReference type="Google" id="ProtNLM"/>
    </source>
</evidence>
<proteinExistence type="predicted"/>
<evidence type="ECO:0000256" key="1">
    <source>
        <dbReference type="SAM" id="MobiDB-lite"/>
    </source>
</evidence>
<dbReference type="Proteomes" id="UP001589619">
    <property type="component" value="Unassembled WGS sequence"/>
</dbReference>